<dbReference type="PROSITE" id="PS51898">
    <property type="entry name" value="TYR_RECOMBINASE"/>
    <property type="match status" value="1"/>
</dbReference>
<dbReference type="InterPro" id="IPR011010">
    <property type="entry name" value="DNA_brk_join_enz"/>
</dbReference>
<dbReference type="InterPro" id="IPR013762">
    <property type="entry name" value="Integrase-like_cat_sf"/>
</dbReference>
<evidence type="ECO:0000313" key="8">
    <source>
        <dbReference type="EMBL" id="CAJ0680964.1"/>
    </source>
</evidence>
<dbReference type="PANTHER" id="PTHR30629:SF2">
    <property type="entry name" value="PROPHAGE INTEGRASE INTS-RELATED"/>
    <property type="match status" value="1"/>
</dbReference>
<evidence type="ECO:0000256" key="4">
    <source>
        <dbReference type="ARBA" id="ARBA00023172"/>
    </source>
</evidence>
<dbReference type="SUPFAM" id="SSF56349">
    <property type="entry name" value="DNA breaking-rejoining enzymes"/>
    <property type="match status" value="1"/>
</dbReference>
<comment type="similarity">
    <text evidence="1">Belongs to the 'phage' integrase family.</text>
</comment>
<dbReference type="EMBL" id="CAUDKV010000001">
    <property type="protein sequence ID" value="CAJ0851396.1"/>
    <property type="molecule type" value="Genomic_DNA"/>
</dbReference>
<dbReference type="InterPro" id="IPR002104">
    <property type="entry name" value="Integrase_catalytic"/>
</dbReference>
<keyword evidence="4" id="KW-0233">DNA recombination</keyword>
<feature type="domain" description="Tyr recombinase" evidence="6">
    <location>
        <begin position="198"/>
        <end position="375"/>
    </location>
</feature>
<accession>A0AAD2AJ77</accession>
<keyword evidence="3 5" id="KW-0238">DNA-binding</keyword>
<dbReference type="Gene3D" id="1.10.443.10">
    <property type="entry name" value="Intergrase catalytic core"/>
    <property type="match status" value="1"/>
</dbReference>
<gene>
    <name evidence="8" type="primary">intA_2</name>
    <name evidence="9" type="synonym">intA_1</name>
    <name evidence="9" type="ORF">R77569_00483</name>
    <name evidence="8" type="ORF">R77591_01096</name>
</gene>
<dbReference type="InterPro" id="IPR025166">
    <property type="entry name" value="Integrase_DNA_bind_dom"/>
</dbReference>
<name>A0AAD2AJ77_9RALS</name>
<dbReference type="GO" id="GO:0015074">
    <property type="term" value="P:DNA integration"/>
    <property type="evidence" value="ECO:0007669"/>
    <property type="project" value="UniProtKB-KW"/>
</dbReference>
<comment type="caution">
    <text evidence="8">The sequence shown here is derived from an EMBL/GenBank/DDBJ whole genome shotgun (WGS) entry which is preliminary data.</text>
</comment>
<keyword evidence="11" id="KW-1185">Reference proteome</keyword>
<evidence type="ECO:0000256" key="1">
    <source>
        <dbReference type="ARBA" id="ARBA00008857"/>
    </source>
</evidence>
<sequence>MPLTDAACRQTKAKDKPQKLTDGAGLYLLVNSTGKYWRWDYRFEGKRKTMALGVYPDVSLAQAREKHQAARKVLKSGMDPMADRKVKKEECRTFEAVARRWHAHWAPARTATHAAQTLRRLETDVFPELGRRPVDELTASAFRDMAQKIESRGALDIARRALQTCGQIMRYAVANDLAERNPVADVRPADVLKPRKKRNYPRVSAQELPALLHAIDGYVGGIHTRLALQFMALTFVRTSELIGATWAEFDEKAKRWNIPASRMKMDSPHIVPLSRQALTLLEEIRAVSFGSDYLFPSERDQNKPMSNNTILYALYRLGYRGRMTGHGFRGVASTILHEQGYQHEHIELQLAHAERDEVSAAYNHALYLPQRAKMMQDWASLPIGQIVRCTADSGILPTAPGAQPLLPGRGHWA</sequence>
<evidence type="ECO:0000256" key="5">
    <source>
        <dbReference type="PROSITE-ProRule" id="PRU01248"/>
    </source>
</evidence>
<dbReference type="GO" id="GO:0006310">
    <property type="term" value="P:DNA recombination"/>
    <property type="evidence" value="ECO:0007669"/>
    <property type="project" value="UniProtKB-KW"/>
</dbReference>
<dbReference type="Gene3D" id="3.30.160.390">
    <property type="entry name" value="Integrase, DNA-binding domain"/>
    <property type="match status" value="1"/>
</dbReference>
<evidence type="ECO:0000313" key="11">
    <source>
        <dbReference type="Proteomes" id="UP001190452"/>
    </source>
</evidence>
<evidence type="ECO:0000313" key="10">
    <source>
        <dbReference type="Proteomes" id="UP001190002"/>
    </source>
</evidence>
<evidence type="ECO:0000259" key="7">
    <source>
        <dbReference type="PROSITE" id="PS51900"/>
    </source>
</evidence>
<evidence type="ECO:0000313" key="9">
    <source>
        <dbReference type="EMBL" id="CAJ0851396.1"/>
    </source>
</evidence>
<keyword evidence="2" id="KW-0229">DNA integration</keyword>
<dbReference type="InterPro" id="IPR038488">
    <property type="entry name" value="Integrase_DNA-bd_sf"/>
</dbReference>
<dbReference type="InterPro" id="IPR044068">
    <property type="entry name" value="CB"/>
</dbReference>
<reference evidence="8 11" key="1">
    <citation type="submission" date="2023-07" db="EMBL/GenBank/DDBJ databases">
        <authorList>
            <person name="Peeters C."/>
        </authorList>
    </citation>
    <scope>NUCLEOTIDE SEQUENCE</scope>
    <source>
        <strain evidence="9 11">R-77569</strain>
        <strain evidence="8">R-77591</strain>
    </source>
</reference>
<evidence type="ECO:0000256" key="2">
    <source>
        <dbReference type="ARBA" id="ARBA00022908"/>
    </source>
</evidence>
<dbReference type="PROSITE" id="PS51900">
    <property type="entry name" value="CB"/>
    <property type="match status" value="1"/>
</dbReference>
<dbReference type="InterPro" id="IPR050808">
    <property type="entry name" value="Phage_Integrase"/>
</dbReference>
<dbReference type="InterPro" id="IPR053876">
    <property type="entry name" value="Phage_int_M"/>
</dbReference>
<dbReference type="Pfam" id="PF13356">
    <property type="entry name" value="Arm-DNA-bind_3"/>
    <property type="match status" value="1"/>
</dbReference>
<protein>
    <submittedName>
        <fullName evidence="8">Prophage integrase IntA</fullName>
    </submittedName>
</protein>
<evidence type="ECO:0000259" key="6">
    <source>
        <dbReference type="PROSITE" id="PS51898"/>
    </source>
</evidence>
<dbReference type="PANTHER" id="PTHR30629">
    <property type="entry name" value="PROPHAGE INTEGRASE"/>
    <property type="match status" value="1"/>
</dbReference>
<dbReference type="InterPro" id="IPR010998">
    <property type="entry name" value="Integrase_recombinase_N"/>
</dbReference>
<dbReference type="CDD" id="cd00801">
    <property type="entry name" value="INT_P4_C"/>
    <property type="match status" value="1"/>
</dbReference>
<dbReference type="EMBL" id="CATVXE010000004">
    <property type="protein sequence ID" value="CAJ0680964.1"/>
    <property type="molecule type" value="Genomic_DNA"/>
</dbReference>
<dbReference type="Pfam" id="PF00589">
    <property type="entry name" value="Phage_integrase"/>
    <property type="match status" value="1"/>
</dbReference>
<dbReference type="RefSeq" id="WP_222328330.1">
    <property type="nucleotide sequence ID" value="NZ_CATVXE010000004.1"/>
</dbReference>
<dbReference type="Pfam" id="PF22022">
    <property type="entry name" value="Phage_int_M"/>
    <property type="match status" value="1"/>
</dbReference>
<dbReference type="Gene3D" id="1.10.150.130">
    <property type="match status" value="1"/>
</dbReference>
<feature type="domain" description="Core-binding (CB)" evidence="7">
    <location>
        <begin position="92"/>
        <end position="173"/>
    </location>
</feature>
<dbReference type="GO" id="GO:0003677">
    <property type="term" value="F:DNA binding"/>
    <property type="evidence" value="ECO:0007669"/>
    <property type="project" value="UniProtKB-UniRule"/>
</dbReference>
<proteinExistence type="inferred from homology"/>
<dbReference type="Proteomes" id="UP001190452">
    <property type="component" value="Unassembled WGS sequence"/>
</dbReference>
<dbReference type="AlphaFoldDB" id="A0AAD2AJ77"/>
<evidence type="ECO:0000256" key="3">
    <source>
        <dbReference type="ARBA" id="ARBA00023125"/>
    </source>
</evidence>
<dbReference type="Proteomes" id="UP001190002">
    <property type="component" value="Unassembled WGS sequence"/>
</dbReference>
<organism evidence="8 10">
    <name type="scientific">Ralstonia mannitolilytica</name>
    <dbReference type="NCBI Taxonomy" id="105219"/>
    <lineage>
        <taxon>Bacteria</taxon>
        <taxon>Pseudomonadati</taxon>
        <taxon>Pseudomonadota</taxon>
        <taxon>Betaproteobacteria</taxon>
        <taxon>Burkholderiales</taxon>
        <taxon>Burkholderiaceae</taxon>
        <taxon>Ralstonia</taxon>
    </lineage>
</organism>